<feature type="compositionally biased region" description="Polar residues" evidence="1">
    <location>
        <begin position="46"/>
        <end position="58"/>
    </location>
</feature>
<sequence>MHASKNFLFIGINLRYLSYYSLKKASNKESSILSFILKGMGISKTTCPLKSRPQNRTISGAVPYHKRRRTEPNHQPNRTSRTSGRTEPYHKRRRT</sequence>
<gene>
    <name evidence="2" type="ORF">BpHYR1_030329</name>
</gene>
<reference evidence="2 3" key="1">
    <citation type="journal article" date="2018" name="Sci. Rep.">
        <title>Genomic signatures of local adaptation to the degree of environmental predictability in rotifers.</title>
        <authorList>
            <person name="Franch-Gras L."/>
            <person name="Hahn C."/>
            <person name="Garcia-Roger E.M."/>
            <person name="Carmona M.J."/>
            <person name="Serra M."/>
            <person name="Gomez A."/>
        </authorList>
    </citation>
    <scope>NUCLEOTIDE SEQUENCE [LARGE SCALE GENOMIC DNA]</scope>
    <source>
        <strain evidence="2">HYR1</strain>
    </source>
</reference>
<feature type="compositionally biased region" description="Polar residues" evidence="1">
    <location>
        <begin position="73"/>
        <end position="85"/>
    </location>
</feature>
<evidence type="ECO:0000256" key="1">
    <source>
        <dbReference type="SAM" id="MobiDB-lite"/>
    </source>
</evidence>
<feature type="region of interest" description="Disordered" evidence="1">
    <location>
        <begin position="46"/>
        <end position="95"/>
    </location>
</feature>
<proteinExistence type="predicted"/>
<comment type="caution">
    <text evidence="2">The sequence shown here is derived from an EMBL/GenBank/DDBJ whole genome shotgun (WGS) entry which is preliminary data.</text>
</comment>
<organism evidence="2 3">
    <name type="scientific">Brachionus plicatilis</name>
    <name type="common">Marine rotifer</name>
    <name type="synonym">Brachionus muelleri</name>
    <dbReference type="NCBI Taxonomy" id="10195"/>
    <lineage>
        <taxon>Eukaryota</taxon>
        <taxon>Metazoa</taxon>
        <taxon>Spiralia</taxon>
        <taxon>Gnathifera</taxon>
        <taxon>Rotifera</taxon>
        <taxon>Eurotatoria</taxon>
        <taxon>Monogononta</taxon>
        <taxon>Pseudotrocha</taxon>
        <taxon>Ploima</taxon>
        <taxon>Brachionidae</taxon>
        <taxon>Brachionus</taxon>
    </lineage>
</organism>
<evidence type="ECO:0000313" key="3">
    <source>
        <dbReference type="Proteomes" id="UP000276133"/>
    </source>
</evidence>
<protein>
    <submittedName>
        <fullName evidence="2">Uncharacterized protein</fullName>
    </submittedName>
</protein>
<dbReference type="AlphaFoldDB" id="A0A3M7RR85"/>
<dbReference type="EMBL" id="REGN01002809">
    <property type="protein sequence ID" value="RNA26064.1"/>
    <property type="molecule type" value="Genomic_DNA"/>
</dbReference>
<evidence type="ECO:0000313" key="2">
    <source>
        <dbReference type="EMBL" id="RNA26064.1"/>
    </source>
</evidence>
<dbReference type="Proteomes" id="UP000276133">
    <property type="component" value="Unassembled WGS sequence"/>
</dbReference>
<name>A0A3M7RR85_BRAPC</name>
<feature type="non-terminal residue" evidence="2">
    <location>
        <position position="95"/>
    </location>
</feature>
<keyword evidence="3" id="KW-1185">Reference proteome</keyword>
<accession>A0A3M7RR85</accession>